<reference evidence="1 2" key="1">
    <citation type="submission" date="2020-08" db="EMBL/GenBank/DDBJ databases">
        <title>Genomic Encyclopedia of Type Strains, Phase IV (KMG-IV): sequencing the most valuable type-strain genomes for metagenomic binning, comparative biology and taxonomic classification.</title>
        <authorList>
            <person name="Goeker M."/>
        </authorList>
    </citation>
    <scope>NUCLEOTIDE SEQUENCE [LARGE SCALE GENOMIC DNA]</scope>
    <source>
        <strain evidence="1 2">DSM 5391</strain>
    </source>
</reference>
<gene>
    <name evidence="1" type="ORF">HNR53_003531</name>
</gene>
<dbReference type="EMBL" id="JACHGK010000014">
    <property type="protein sequence ID" value="MBB6446866.1"/>
    <property type="molecule type" value="Genomic_DNA"/>
</dbReference>
<accession>A0A7X0HU61</accession>
<dbReference type="RefSeq" id="WP_184528262.1">
    <property type="nucleotide sequence ID" value="NZ_JACHGK010000014.1"/>
</dbReference>
<organism evidence="1 2">
    <name type="scientific">Bacillus benzoevorans</name>
    <dbReference type="NCBI Taxonomy" id="1456"/>
    <lineage>
        <taxon>Bacteria</taxon>
        <taxon>Bacillati</taxon>
        <taxon>Bacillota</taxon>
        <taxon>Bacilli</taxon>
        <taxon>Bacillales</taxon>
        <taxon>Bacillaceae</taxon>
        <taxon>Bacillus</taxon>
    </lineage>
</organism>
<keyword evidence="2" id="KW-1185">Reference proteome</keyword>
<sequence length="54" mass="6328">MEKLYDLWFVNYEHDMSSVCDKGIPESEIDERIRQMQEIYSAEGFDIVAAPSQL</sequence>
<dbReference type="AlphaFoldDB" id="A0A7X0HU61"/>
<evidence type="ECO:0000313" key="1">
    <source>
        <dbReference type="EMBL" id="MBB6446866.1"/>
    </source>
</evidence>
<evidence type="ECO:0000313" key="2">
    <source>
        <dbReference type="Proteomes" id="UP000531594"/>
    </source>
</evidence>
<proteinExistence type="predicted"/>
<comment type="caution">
    <text evidence="1">The sequence shown here is derived from an EMBL/GenBank/DDBJ whole genome shotgun (WGS) entry which is preliminary data.</text>
</comment>
<protein>
    <submittedName>
        <fullName evidence="1">Uncharacterized protein</fullName>
    </submittedName>
</protein>
<dbReference type="Proteomes" id="UP000531594">
    <property type="component" value="Unassembled WGS sequence"/>
</dbReference>
<name>A0A7X0HU61_9BACI</name>